<evidence type="ECO:0000256" key="1">
    <source>
        <dbReference type="SAM" id="Phobius"/>
    </source>
</evidence>
<comment type="caution">
    <text evidence="2">The sequence shown here is derived from an EMBL/GenBank/DDBJ whole genome shotgun (WGS) entry which is preliminary data.</text>
</comment>
<keyword evidence="3" id="KW-1185">Reference proteome</keyword>
<protein>
    <submittedName>
        <fullName evidence="2">Uncharacterized protein</fullName>
    </submittedName>
</protein>
<gene>
    <name evidence="2" type="ORF">Zmor_008989</name>
</gene>
<keyword evidence="1" id="KW-0812">Transmembrane</keyword>
<reference evidence="2" key="1">
    <citation type="journal article" date="2023" name="G3 (Bethesda)">
        <title>Whole genome assemblies of Zophobas morio and Tenebrio molitor.</title>
        <authorList>
            <person name="Kaur S."/>
            <person name="Stinson S.A."/>
            <person name="diCenzo G.C."/>
        </authorList>
    </citation>
    <scope>NUCLEOTIDE SEQUENCE</scope>
    <source>
        <strain evidence="2">QUZm001</strain>
    </source>
</reference>
<proteinExistence type="predicted"/>
<organism evidence="2 3">
    <name type="scientific">Zophobas morio</name>
    <dbReference type="NCBI Taxonomy" id="2755281"/>
    <lineage>
        <taxon>Eukaryota</taxon>
        <taxon>Metazoa</taxon>
        <taxon>Ecdysozoa</taxon>
        <taxon>Arthropoda</taxon>
        <taxon>Hexapoda</taxon>
        <taxon>Insecta</taxon>
        <taxon>Pterygota</taxon>
        <taxon>Neoptera</taxon>
        <taxon>Endopterygota</taxon>
        <taxon>Coleoptera</taxon>
        <taxon>Polyphaga</taxon>
        <taxon>Cucujiformia</taxon>
        <taxon>Tenebrionidae</taxon>
        <taxon>Zophobas</taxon>
    </lineage>
</organism>
<sequence length="94" mass="10615">MCFLVTLLEPARLYSGRLLALCSSLVPFFLYRIFYGRYALGDITHDHCGYFVRLGYCLRSLPEKFTKEVAVSAAQLVCFLSRAAKIPRLVISSS</sequence>
<dbReference type="Proteomes" id="UP001168821">
    <property type="component" value="Unassembled WGS sequence"/>
</dbReference>
<keyword evidence="1" id="KW-0472">Membrane</keyword>
<feature type="transmembrane region" description="Helical" evidence="1">
    <location>
        <begin position="14"/>
        <end position="34"/>
    </location>
</feature>
<dbReference type="AlphaFoldDB" id="A0AA38M0D3"/>
<dbReference type="EMBL" id="JALNTZ010000275">
    <property type="protein sequence ID" value="KAJ3636296.1"/>
    <property type="molecule type" value="Genomic_DNA"/>
</dbReference>
<name>A0AA38M0D3_9CUCU</name>
<evidence type="ECO:0000313" key="2">
    <source>
        <dbReference type="EMBL" id="KAJ3636296.1"/>
    </source>
</evidence>
<keyword evidence="1" id="KW-1133">Transmembrane helix</keyword>
<accession>A0AA38M0D3</accession>
<evidence type="ECO:0000313" key="3">
    <source>
        <dbReference type="Proteomes" id="UP001168821"/>
    </source>
</evidence>